<dbReference type="Proteomes" id="UP000642829">
    <property type="component" value="Unassembled WGS sequence"/>
</dbReference>
<evidence type="ECO:0000313" key="2">
    <source>
        <dbReference type="Proteomes" id="UP000642829"/>
    </source>
</evidence>
<dbReference type="AlphaFoldDB" id="A0A8J3DAQ0"/>
<reference evidence="1" key="1">
    <citation type="journal article" date="2014" name="Int. J. Syst. Evol. Microbiol.">
        <title>Complete genome sequence of Corynebacterium casei LMG S-19264T (=DSM 44701T), isolated from a smear-ripened cheese.</title>
        <authorList>
            <consortium name="US DOE Joint Genome Institute (JGI-PGF)"/>
            <person name="Walter F."/>
            <person name="Albersmeier A."/>
            <person name="Kalinowski J."/>
            <person name="Ruckert C."/>
        </authorList>
    </citation>
    <scope>NUCLEOTIDE SEQUENCE</scope>
    <source>
        <strain evidence="1">KCTC 12870</strain>
    </source>
</reference>
<dbReference type="RefSeq" id="WP_189514578.1">
    <property type="nucleotide sequence ID" value="NZ_BMXG01000011.1"/>
</dbReference>
<reference evidence="1" key="2">
    <citation type="submission" date="2020-09" db="EMBL/GenBank/DDBJ databases">
        <authorList>
            <person name="Sun Q."/>
            <person name="Kim S."/>
        </authorList>
    </citation>
    <scope>NUCLEOTIDE SEQUENCE</scope>
    <source>
        <strain evidence="1">KCTC 12870</strain>
    </source>
</reference>
<protein>
    <submittedName>
        <fullName evidence="1">Uncharacterized protein</fullName>
    </submittedName>
</protein>
<sequence length="635" mass="71400">MKYAFSIILLAIAFALGWFLNAPNARPQFDEDLDPIQLVDASPEWQAKTKGKSTREVAEAIYHEAMSVSFEEKYQLLGGILKKDSTASKLNARMIVMSMSEDELVRAIGQARAEDADRSTMNLLYGRWVDVNRDAAYAYFLEQPDPDDVSTLGYFIFKNWVLEDQAGAMIAWAQLDTNTQSKRLRTMVYSLAEVDLAQALTLQLTYGKADGNGPKNYAHIIDLWAKQDIESAKEALELVPRGDAYEQALKAYFNVLMDENRDLAMTEARELASNADQKSVLRSIYERWINDDVEGALGALALEKDPQQYMSAWRAADKDPVLVMDWAHANLDGAVQDEFISTAINRMVRKDPQMALSYIDSLPYGEAYTRALSNLSYNWARQDPEAAIAWFEAMPEGEDRNNAMRNVLSEYVNKDPEAAKAYFLSMDGEMQGSAVSNLANRLVQNDPQQALAWINSLPDPDLQSRLIKETYSSWAREDGSTLFAHLGADGFAKLDTNEQRNLMRSWADYSPREAADWLENAPEDQQKMLTDRVSREWLDHDTYEASIWISELPEGESREAAVKNLVNSISSSDPISALDWVVDIKDDGDRNRSAANILRQWKDKAAARDALLASSLSDDEVTKLLADVFNEKSGS</sequence>
<dbReference type="Gene3D" id="1.25.20.10">
    <property type="entry name" value="Bacterial muramidases"/>
    <property type="match status" value="1"/>
</dbReference>
<dbReference type="EMBL" id="BMXG01000011">
    <property type="protein sequence ID" value="GHC03086.1"/>
    <property type="molecule type" value="Genomic_DNA"/>
</dbReference>
<organism evidence="1 2">
    <name type="scientific">Cerasicoccus arenae</name>
    <dbReference type="NCBI Taxonomy" id="424488"/>
    <lineage>
        <taxon>Bacteria</taxon>
        <taxon>Pseudomonadati</taxon>
        <taxon>Verrucomicrobiota</taxon>
        <taxon>Opitutia</taxon>
        <taxon>Puniceicoccales</taxon>
        <taxon>Cerasicoccaceae</taxon>
        <taxon>Cerasicoccus</taxon>
    </lineage>
</organism>
<keyword evidence="2" id="KW-1185">Reference proteome</keyword>
<name>A0A8J3DAQ0_9BACT</name>
<accession>A0A8J3DAQ0</accession>
<gene>
    <name evidence="1" type="ORF">GCM10007047_19540</name>
</gene>
<evidence type="ECO:0000313" key="1">
    <source>
        <dbReference type="EMBL" id="GHC03086.1"/>
    </source>
</evidence>
<comment type="caution">
    <text evidence="1">The sequence shown here is derived from an EMBL/GenBank/DDBJ whole genome shotgun (WGS) entry which is preliminary data.</text>
</comment>
<proteinExistence type="predicted"/>